<feature type="signal peptide" evidence="1">
    <location>
        <begin position="1"/>
        <end position="29"/>
    </location>
</feature>
<keyword evidence="3" id="KW-1185">Reference proteome</keyword>
<dbReference type="SUPFAM" id="SSF53850">
    <property type="entry name" value="Periplasmic binding protein-like II"/>
    <property type="match status" value="1"/>
</dbReference>
<sequence length="310" mass="34127">MLLNSFRSPFSAIRLSLLLAAVTALFLLAGCDNEPQGPVLKIGYMNCNNEQETMQRFAPLTRYLSEQAGVRFEAVPVDTQDFEGRFKAGEFALTHTNSLLYIVLQHNADLRLVAADKRGHFGARSAGTLIARKDSGIKTLEDIRGKRLVFGPAMAPTGYLAQYDLMLNAGIDPETDLAYYAIPSGSFKHEKVLYGLYFGAFDVAAAPALDLELMAADGKINVDDFVVLAQSPVIPYCTFGSSADLDPAILAKVRKALLGLKPQDTVEIDGERVKVLQSAWVEGFEELLDSDYDIIRDMARRTNMPPYQTF</sequence>
<dbReference type="AlphaFoldDB" id="A0A0M3QFN0"/>
<gene>
    <name evidence="2" type="ORF">DSOUD_1574</name>
</gene>
<dbReference type="KEGG" id="des:DSOUD_1574"/>
<evidence type="ECO:0000313" key="2">
    <source>
        <dbReference type="EMBL" id="ALC16353.1"/>
    </source>
</evidence>
<dbReference type="STRING" id="1603606.DSOUD_1574"/>
<dbReference type="PATRIC" id="fig|1603606.3.peg.1715"/>
<dbReference type="RefSeq" id="WP_082351136.1">
    <property type="nucleotide sequence ID" value="NZ_CP010802.1"/>
</dbReference>
<proteinExistence type="predicted"/>
<dbReference type="Gene3D" id="3.40.190.10">
    <property type="entry name" value="Periplasmic binding protein-like II"/>
    <property type="match status" value="2"/>
</dbReference>
<dbReference type="Proteomes" id="UP000057158">
    <property type="component" value="Chromosome"/>
</dbReference>
<dbReference type="OrthoDB" id="5393013at2"/>
<dbReference type="PANTHER" id="PTHR35841:SF1">
    <property type="entry name" value="PHOSPHONATES-BINDING PERIPLASMIC PROTEIN"/>
    <property type="match status" value="1"/>
</dbReference>
<accession>A0A0M3QFN0</accession>
<evidence type="ECO:0000256" key="1">
    <source>
        <dbReference type="SAM" id="SignalP"/>
    </source>
</evidence>
<protein>
    <submittedName>
        <fullName evidence="2">ABC-type phosphate/phosphonate transport system, periplasmic component</fullName>
    </submittedName>
</protein>
<dbReference type="Pfam" id="PF12974">
    <property type="entry name" value="Phosphonate-bd"/>
    <property type="match status" value="1"/>
</dbReference>
<keyword evidence="1" id="KW-0732">Signal</keyword>
<dbReference type="PANTHER" id="PTHR35841">
    <property type="entry name" value="PHOSPHONATES-BINDING PERIPLASMIC PROTEIN"/>
    <property type="match status" value="1"/>
</dbReference>
<name>A0A0M3QFN0_9BACT</name>
<feature type="chain" id="PRO_5005787799" evidence="1">
    <location>
        <begin position="30"/>
        <end position="310"/>
    </location>
</feature>
<organism evidence="2 3">
    <name type="scientific">Desulfuromonas soudanensis</name>
    <dbReference type="NCBI Taxonomy" id="1603606"/>
    <lineage>
        <taxon>Bacteria</taxon>
        <taxon>Pseudomonadati</taxon>
        <taxon>Thermodesulfobacteriota</taxon>
        <taxon>Desulfuromonadia</taxon>
        <taxon>Desulfuromonadales</taxon>
        <taxon>Desulfuromonadaceae</taxon>
        <taxon>Desulfuromonas</taxon>
    </lineage>
</organism>
<dbReference type="PROSITE" id="PS51257">
    <property type="entry name" value="PROKAR_LIPOPROTEIN"/>
    <property type="match status" value="1"/>
</dbReference>
<evidence type="ECO:0000313" key="3">
    <source>
        <dbReference type="Proteomes" id="UP000057158"/>
    </source>
</evidence>
<dbReference type="EMBL" id="CP010802">
    <property type="protein sequence ID" value="ALC16353.1"/>
    <property type="molecule type" value="Genomic_DNA"/>
</dbReference>
<reference evidence="2 3" key="1">
    <citation type="submission" date="2015-07" db="EMBL/GenBank/DDBJ databases">
        <title>Isolation and Genomic Characterization of a Novel Halophilic Metal-Reducing Deltaproteobacterium from the Deep Subsurface.</title>
        <authorList>
            <person name="Badalamenti J.P."/>
            <person name="Summers Z.M."/>
            <person name="Gralnick J.A."/>
            <person name="Bond D.R."/>
        </authorList>
    </citation>
    <scope>NUCLEOTIDE SEQUENCE [LARGE SCALE GENOMIC DNA]</scope>
    <source>
        <strain evidence="2 3">WTL</strain>
    </source>
</reference>